<dbReference type="GO" id="GO:0000398">
    <property type="term" value="P:mRNA splicing, via spliceosome"/>
    <property type="evidence" value="ECO:0007669"/>
    <property type="project" value="TreeGrafter"/>
</dbReference>
<dbReference type="OMA" id="FMKCLTR"/>
<feature type="domain" description="Cwf19-like protein C-terminal" evidence="3">
    <location>
        <begin position="586"/>
        <end position="681"/>
    </location>
</feature>
<dbReference type="Proteomes" id="UP000242180">
    <property type="component" value="Unassembled WGS sequence"/>
</dbReference>
<dbReference type="AlphaFoldDB" id="A0A1X2HGX1"/>
<dbReference type="SUPFAM" id="SSF54197">
    <property type="entry name" value="HIT-like"/>
    <property type="match status" value="1"/>
</dbReference>
<evidence type="ECO:0000256" key="2">
    <source>
        <dbReference type="SAM" id="MobiDB-lite"/>
    </source>
</evidence>
<feature type="domain" description="Cwf19-like C-terminal" evidence="4">
    <location>
        <begin position="455"/>
        <end position="577"/>
    </location>
</feature>
<dbReference type="STRING" id="13706.A0A1X2HGX1"/>
<evidence type="ECO:0000259" key="4">
    <source>
        <dbReference type="Pfam" id="PF04677"/>
    </source>
</evidence>
<dbReference type="InterPro" id="IPR006768">
    <property type="entry name" value="Cwf19-like_C_dom-1"/>
</dbReference>
<dbReference type="GO" id="GO:0071014">
    <property type="term" value="C:post-mRNA release spliceosomal complex"/>
    <property type="evidence" value="ECO:0007669"/>
    <property type="project" value="TreeGrafter"/>
</dbReference>
<organism evidence="5 6">
    <name type="scientific">Syncephalastrum racemosum</name>
    <name type="common">Filamentous fungus</name>
    <dbReference type="NCBI Taxonomy" id="13706"/>
    <lineage>
        <taxon>Eukaryota</taxon>
        <taxon>Fungi</taxon>
        <taxon>Fungi incertae sedis</taxon>
        <taxon>Mucoromycota</taxon>
        <taxon>Mucoromycotina</taxon>
        <taxon>Mucoromycetes</taxon>
        <taxon>Mucorales</taxon>
        <taxon>Syncephalastraceae</taxon>
        <taxon>Syncephalastrum</taxon>
    </lineage>
</organism>
<evidence type="ECO:0000313" key="6">
    <source>
        <dbReference type="Proteomes" id="UP000242180"/>
    </source>
</evidence>
<feature type="compositionally biased region" description="Basic residues" evidence="2">
    <location>
        <begin position="1"/>
        <end position="20"/>
    </location>
</feature>
<proteinExistence type="inferred from homology"/>
<name>A0A1X2HGX1_SYNRA</name>
<dbReference type="EMBL" id="MCGN01000004">
    <property type="protein sequence ID" value="ORY97706.1"/>
    <property type="molecule type" value="Genomic_DNA"/>
</dbReference>
<gene>
    <name evidence="5" type="ORF">BCR43DRAFT_556927</name>
</gene>
<sequence>MGEHKHKKKSKKEHKKHRKSKHEEKEIDYSDPSLWVEKDDEGAEQSNLTTTAATAPTATATATSTATASSTAPVQREAWMLDDSFDFGSLGRSQEKPISNKPDPDQLKVSERELNPHFKTGMSVDEYPQEKSTIKFGDAGSKWRMMKLKRIREQASDEGRPFEQVALERYGSYDKLQEALDEEEFLGNRSGRGSRRGREGDSSRRYVFTESDASRQQKFRRPEQDEFGRDAKRRRPDSPSPQEKEATERLVKAAAPEQPSDPATPVIITQHDLPRAFSEPVMSRDQLNKLSANLMRAKLMGNDNVDELQREYDEQTRRFEDAQNGVATEGPASVNVLPTIDSRGRLYDYALKNDSTSSKDRKGKNKERFQGTHDPKTGERLKYGTTDDNMSLMDMLRQEKAGSQAQGNMDLEFANKIATDASFENDLDYMDDKADVMGARKGLTEQQKRQMAVSDYKRTQQALDKCRYCYHDTKPPQCAMVSLGTLTYLALPNVQELVPGHCQIVPLQHVSSMLECDDDVWDEVRNFQKCLIQMFNEQGQGVIFMETVLALRQHRHTAIEVIPVPYGVYEDAPAYFKEAILSSGEEWSQHKKLIDTMSRGGFRRAMVKDLPYFHVWVGLDESYGHVIEDEKEFPQWFGKETIAGMLDIGPERWRRPKYHHQSENRGRQLEFLKSWEQWDWTASLPT</sequence>
<feature type="compositionally biased region" description="Basic and acidic residues" evidence="2">
    <location>
        <begin position="242"/>
        <end position="251"/>
    </location>
</feature>
<keyword evidence="6" id="KW-1185">Reference proteome</keyword>
<dbReference type="InterPro" id="IPR006767">
    <property type="entry name" value="Cwf19-like_C_dom-2"/>
</dbReference>
<feature type="compositionally biased region" description="Basic and acidic residues" evidence="2">
    <location>
        <begin position="212"/>
        <end position="230"/>
    </location>
</feature>
<dbReference type="InterPro" id="IPR040194">
    <property type="entry name" value="Cwf19-like"/>
</dbReference>
<feature type="compositionally biased region" description="Basic and acidic residues" evidence="2">
    <location>
        <begin position="366"/>
        <end position="382"/>
    </location>
</feature>
<dbReference type="Pfam" id="PF04676">
    <property type="entry name" value="CwfJ_C_2"/>
    <property type="match status" value="1"/>
</dbReference>
<dbReference type="PANTHER" id="PTHR12072:SF5">
    <property type="entry name" value="CWF19-LIKE PROTEIN 2"/>
    <property type="match status" value="1"/>
</dbReference>
<dbReference type="Gene3D" id="3.30.428.10">
    <property type="entry name" value="HIT-like"/>
    <property type="match status" value="1"/>
</dbReference>
<evidence type="ECO:0000256" key="1">
    <source>
        <dbReference type="ARBA" id="ARBA00006795"/>
    </source>
</evidence>
<dbReference type="InParanoid" id="A0A1X2HGX1"/>
<feature type="compositionally biased region" description="Low complexity" evidence="2">
    <location>
        <begin position="49"/>
        <end position="73"/>
    </location>
</feature>
<dbReference type="FunCoup" id="A0A1X2HGX1">
    <property type="interactions" value="107"/>
</dbReference>
<protein>
    <submittedName>
        <fullName evidence="5">CwfJ C-terminus 1-domain-containing protein-like protein</fullName>
    </submittedName>
</protein>
<feature type="region of interest" description="Disordered" evidence="2">
    <location>
        <begin position="1"/>
        <end position="133"/>
    </location>
</feature>
<comment type="similarity">
    <text evidence="1">Belongs to the CWF19 family.</text>
</comment>
<feature type="compositionally biased region" description="Basic and acidic residues" evidence="2">
    <location>
        <begin position="102"/>
        <end position="116"/>
    </location>
</feature>
<dbReference type="PANTHER" id="PTHR12072">
    <property type="entry name" value="CWF19, CELL CYCLE CONTROL PROTEIN"/>
    <property type="match status" value="1"/>
</dbReference>
<comment type="caution">
    <text evidence="5">The sequence shown here is derived from an EMBL/GenBank/DDBJ whole genome shotgun (WGS) entry which is preliminary data.</text>
</comment>
<feature type="region of interest" description="Disordered" evidence="2">
    <location>
        <begin position="351"/>
        <end position="385"/>
    </location>
</feature>
<dbReference type="Pfam" id="PF04677">
    <property type="entry name" value="CwfJ_C_1"/>
    <property type="match status" value="1"/>
</dbReference>
<evidence type="ECO:0000313" key="5">
    <source>
        <dbReference type="EMBL" id="ORY97706.1"/>
    </source>
</evidence>
<feature type="region of interest" description="Disordered" evidence="2">
    <location>
        <begin position="182"/>
        <end position="265"/>
    </location>
</feature>
<evidence type="ECO:0000259" key="3">
    <source>
        <dbReference type="Pfam" id="PF04676"/>
    </source>
</evidence>
<dbReference type="OrthoDB" id="2113965at2759"/>
<reference evidence="5 6" key="1">
    <citation type="submission" date="2016-07" db="EMBL/GenBank/DDBJ databases">
        <title>Pervasive Adenine N6-methylation of Active Genes in Fungi.</title>
        <authorList>
            <consortium name="DOE Joint Genome Institute"/>
            <person name="Mondo S.J."/>
            <person name="Dannebaum R.O."/>
            <person name="Kuo R.C."/>
            <person name="Labutti K."/>
            <person name="Haridas S."/>
            <person name="Kuo A."/>
            <person name="Salamov A."/>
            <person name="Ahrendt S.R."/>
            <person name="Lipzen A."/>
            <person name="Sullivan W."/>
            <person name="Andreopoulos W.B."/>
            <person name="Clum A."/>
            <person name="Lindquist E."/>
            <person name="Daum C."/>
            <person name="Ramamoorthy G.K."/>
            <person name="Gryganskyi A."/>
            <person name="Culley D."/>
            <person name="Magnuson J.K."/>
            <person name="James T.Y."/>
            <person name="O'Malley M.A."/>
            <person name="Stajich J.E."/>
            <person name="Spatafora J.W."/>
            <person name="Visel A."/>
            <person name="Grigoriev I.V."/>
        </authorList>
    </citation>
    <scope>NUCLEOTIDE SEQUENCE [LARGE SCALE GENOMIC DNA]</scope>
    <source>
        <strain evidence="5 6">NRRL 2496</strain>
    </source>
</reference>
<dbReference type="InterPro" id="IPR036265">
    <property type="entry name" value="HIT-like_sf"/>
</dbReference>
<accession>A0A1X2HGX1</accession>